<dbReference type="SUPFAM" id="SSF81383">
    <property type="entry name" value="F-box domain"/>
    <property type="match status" value="1"/>
</dbReference>
<feature type="region of interest" description="Disordered" evidence="1">
    <location>
        <begin position="272"/>
        <end position="330"/>
    </location>
</feature>
<dbReference type="EMBL" id="FO082275">
    <property type="protein sequence ID" value="CCO15942.1"/>
    <property type="molecule type" value="Genomic_DNA"/>
</dbReference>
<feature type="region of interest" description="Disordered" evidence="1">
    <location>
        <begin position="882"/>
        <end position="911"/>
    </location>
</feature>
<feature type="region of interest" description="Disordered" evidence="1">
    <location>
        <begin position="948"/>
        <end position="978"/>
    </location>
</feature>
<accession>K8ED23</accession>
<feature type="compositionally biased region" description="Basic and acidic residues" evidence="1">
    <location>
        <begin position="73"/>
        <end position="91"/>
    </location>
</feature>
<dbReference type="RefSeq" id="XP_007513417.1">
    <property type="nucleotide sequence ID" value="XM_007513355.1"/>
</dbReference>
<dbReference type="KEGG" id="bpg:Bathy04g02830"/>
<feature type="region of interest" description="Disordered" evidence="1">
    <location>
        <begin position="1"/>
        <end position="102"/>
    </location>
</feature>
<evidence type="ECO:0000313" key="2">
    <source>
        <dbReference type="EMBL" id="CCO15942.1"/>
    </source>
</evidence>
<dbReference type="Proteomes" id="UP000198341">
    <property type="component" value="Chromosome 4"/>
</dbReference>
<evidence type="ECO:0000256" key="1">
    <source>
        <dbReference type="SAM" id="MobiDB-lite"/>
    </source>
</evidence>
<proteinExistence type="predicted"/>
<keyword evidence="2" id="KW-0418">Kinase</keyword>
<evidence type="ECO:0000313" key="3">
    <source>
        <dbReference type="Proteomes" id="UP000198341"/>
    </source>
</evidence>
<feature type="compositionally biased region" description="Basic residues" evidence="1">
    <location>
        <begin position="958"/>
        <end position="978"/>
    </location>
</feature>
<dbReference type="AlphaFoldDB" id="K8ED23"/>
<name>K8ED23_9CHLO</name>
<dbReference type="SUPFAM" id="SSF50978">
    <property type="entry name" value="WD40 repeat-like"/>
    <property type="match status" value="1"/>
</dbReference>
<dbReference type="GeneID" id="19016309"/>
<sequence length="978" mass="108488">MHRFKNAGGEDGGEEEETNTTTTNTKNDTTNTNNAAPGKVNVSSSPPEKIINYAYRHGMSGKELKKRAKELKKRQMLERETKRLERRERRNSATTTSQVEEEEAFFNSATIPIPMMSEYAFSPSSASPRMGNRLLFSGSPLSLPPLYPAGFNSYESDKEVAFERYASSSLDESRPHNLLSPTKYKQNRKELRRLFGKLEFETLDKSSMDRVFVSCEIGKKSTKTVQLSEFLETPNAPYHAVRRVERNNSGCRGGVEVLWDVNFDASAAAKAENESKSLNINNNDDDDGGGGDEDLGVFDANLDDDVDEDEMEKEKSAEKKNRHHLVNNNTKEDVSPHDVFPIDIWRLVFAKLSPRETVVFGSACKMLYNIARAEETRNALFEKLFYRSSACLVASEESSSSSSTATKSSRRSVRAPNSNVWRTVRDSYLATEPWVSWNGETEKDLRRKMVEPLFANVGPSFVRGLICDQQTVASYNTSSVKFWYNGLGDAKYNVAGGRIQTLEAKDSNIRDMCLTDNFVAVSENSGRLRSWSSLDGSPSIHRPMVTKRDANSSLLALHADSIVACCEKSCTAKIHDLARDASAYSSSDFAENVIMDLRTAKERDANSRWYVPLESEGEILGATCISKEAVWDSVIWFGTSLGVRGIDFNRNEVKETMLNDYGVGEDYMRKIKAIAARGPVVTAAMEGGLVVLVDRRSKTQSNIPIATFAPPWYEQEGRGNNKIVNNYISEQKTCLHLEDERLIFHSESGYEGVCVYDIRKFLGPRMRRGTLAVPAWREDLISASINARALLGDENENAREEVVEGEFSTTTVSTVCDVGSFGSCASILTPFNGKGVPIKVGCFARFPNGFYNNTAAGIFENAPMAGAGNVVVAPYIPPENTILPETAGGTPAMNSSSSNKSSGRNEDRDKCSVFIGMERRVKSGDGDYSTGGVNRRLGYEELMNLSLQEQSAADSKATRRKSTQPKTRGRYPKRQGRN</sequence>
<keyword evidence="2" id="KW-0808">Transferase</keyword>
<dbReference type="InterPro" id="IPR036047">
    <property type="entry name" value="F-box-like_dom_sf"/>
</dbReference>
<feature type="compositionally biased region" description="Acidic residues" evidence="1">
    <location>
        <begin position="283"/>
        <end position="311"/>
    </location>
</feature>
<dbReference type="GO" id="GO:0016301">
    <property type="term" value="F:kinase activity"/>
    <property type="evidence" value="ECO:0007669"/>
    <property type="project" value="UniProtKB-KW"/>
</dbReference>
<gene>
    <name evidence="2" type="ORF">Bathy04g02830</name>
</gene>
<organism evidence="2 3">
    <name type="scientific">Bathycoccus prasinos</name>
    <dbReference type="NCBI Taxonomy" id="41875"/>
    <lineage>
        <taxon>Eukaryota</taxon>
        <taxon>Viridiplantae</taxon>
        <taxon>Chlorophyta</taxon>
        <taxon>Mamiellophyceae</taxon>
        <taxon>Mamiellales</taxon>
        <taxon>Bathycoccaceae</taxon>
        <taxon>Bathycoccus</taxon>
    </lineage>
</organism>
<dbReference type="STRING" id="41875.K8ED23"/>
<reference evidence="2 3" key="1">
    <citation type="submission" date="2011-10" db="EMBL/GenBank/DDBJ databases">
        <authorList>
            <person name="Genoscope - CEA"/>
        </authorList>
    </citation>
    <scope>NUCLEOTIDE SEQUENCE [LARGE SCALE GENOMIC DNA]</scope>
    <source>
        <strain evidence="2 3">RCC 1105</strain>
    </source>
</reference>
<dbReference type="InterPro" id="IPR036322">
    <property type="entry name" value="WD40_repeat_dom_sf"/>
</dbReference>
<feature type="compositionally biased region" description="Low complexity" evidence="1">
    <location>
        <begin position="19"/>
        <end position="35"/>
    </location>
</feature>
<keyword evidence="3" id="KW-1185">Reference proteome</keyword>
<feature type="compositionally biased region" description="Low complexity" evidence="1">
    <location>
        <begin position="272"/>
        <end position="282"/>
    </location>
</feature>
<protein>
    <submittedName>
        <fullName evidence="2">Ribosomal-protein S6 kinase (ISS)</fullName>
    </submittedName>
</protein>